<reference evidence="13" key="1">
    <citation type="submission" date="2023-01" db="EMBL/GenBank/DDBJ databases">
        <title>Genome assembly of the deep-sea coral Lophelia pertusa.</title>
        <authorList>
            <person name="Herrera S."/>
            <person name="Cordes E."/>
        </authorList>
    </citation>
    <scope>NUCLEOTIDE SEQUENCE</scope>
    <source>
        <strain evidence="13">USNM1676648</strain>
        <tissue evidence="13">Polyp</tissue>
    </source>
</reference>
<comment type="caution">
    <text evidence="13">The sequence shown here is derived from an EMBL/GenBank/DDBJ whole genome shotgun (WGS) entry which is preliminary data.</text>
</comment>
<name>A0A9W9ZDH0_9CNID</name>
<evidence type="ECO:0000259" key="12">
    <source>
        <dbReference type="PROSITE" id="PS50287"/>
    </source>
</evidence>
<keyword evidence="14" id="KW-1185">Reference proteome</keyword>
<feature type="disulfide bond" evidence="10">
    <location>
        <begin position="64"/>
        <end position="125"/>
    </location>
</feature>
<feature type="disulfide bond" evidence="10">
    <location>
        <begin position="557"/>
        <end position="567"/>
    </location>
</feature>
<feature type="disulfide bond" evidence="10">
    <location>
        <begin position="675"/>
        <end position="685"/>
    </location>
</feature>
<dbReference type="InterPro" id="IPR001190">
    <property type="entry name" value="SRCR"/>
</dbReference>
<comment type="subcellular location">
    <subcellularLocation>
        <location evidence="1">Membrane</location>
        <topology evidence="1">Single-pass membrane protein</topology>
    </subcellularLocation>
</comment>
<feature type="chain" id="PRO_5040993120" evidence="11">
    <location>
        <begin position="18"/>
        <end position="711"/>
    </location>
</feature>
<dbReference type="SUPFAM" id="SSF56487">
    <property type="entry name" value="SRCR-like"/>
    <property type="match status" value="6"/>
</dbReference>
<organism evidence="13 14">
    <name type="scientific">Desmophyllum pertusum</name>
    <dbReference type="NCBI Taxonomy" id="174260"/>
    <lineage>
        <taxon>Eukaryota</taxon>
        <taxon>Metazoa</taxon>
        <taxon>Cnidaria</taxon>
        <taxon>Anthozoa</taxon>
        <taxon>Hexacorallia</taxon>
        <taxon>Scleractinia</taxon>
        <taxon>Caryophylliina</taxon>
        <taxon>Caryophylliidae</taxon>
        <taxon>Desmophyllum</taxon>
    </lineage>
</organism>
<evidence type="ECO:0000256" key="1">
    <source>
        <dbReference type="ARBA" id="ARBA00004167"/>
    </source>
</evidence>
<sequence length="711" mass="78695">MISLSAWTFMRLVLFYSDVHVRLTGHNVTYAGRVEVFSHPGVWGRVLSTFYKQPWGQTEAAVVCRQLGFPGVITALRHSPFGEGSGPVLMSNVQCNGSEKTLQQCQYDDWVKSRNYSYCEVGVICKTHDFDPDDSVSIRLTGSSVPNAGRIEVLYSGIWGAISRSNWEINDATVACRQLGYQAGAEAALTNGVYGLVSGPVWLTNLHCSGSERNLMSCSHDVVGNKSEFEQRGYIASVICKDGSLPNGMPVRLRGSHSPNMGRVEVYYAGKWGTIYYNNWDINDAIVVCRQLGYSTALSSGYDLFCSTAVRHWFTNFRCYGNESSLDQCAWDFYSYPYLSAYYCANVLCKDRMTDSGLDMRLRGSSVPHAGRVELRLKGVWGTITDLSWILGDAIDGITRVICRQLNFTDGILASSFSVFGPGTGPQWFQTTVRWLDITNLQCIGNESNLLNCSDREPQLTIYYVHYYDLSVVCKPDVPQTNDFQVRLTGSSSLPFAGTIEVLYYGVWGGVLGDGFFDINAGHVVCRQLGYYGADEIFQHAAFGKVKGPLWIWTMQCNGNETEISHCAVTTWDNITHLRNQSYYQRPRYAAGVLCNEANYSASKKLKVRLAGAPISNAGRVEVFYAGVWGTVYGWDITGAHVVCRQLGYPGAVSYGHSNQFGIGSGPVWFGNVRCLGNESNIGECPKNVYGYPNSHIATALCKLPYLSGKK</sequence>
<evidence type="ECO:0000256" key="7">
    <source>
        <dbReference type="ARBA" id="ARBA00023157"/>
    </source>
</evidence>
<feature type="domain" description="SRCR" evidence="12">
    <location>
        <begin position="251"/>
        <end position="350"/>
    </location>
</feature>
<evidence type="ECO:0000256" key="9">
    <source>
        <dbReference type="ARBA" id="ARBA00023180"/>
    </source>
</evidence>
<feature type="disulfide bond" evidence="10">
    <location>
        <begin position="95"/>
        <end position="105"/>
    </location>
</feature>
<feature type="disulfide bond" evidence="10">
    <location>
        <begin position="319"/>
        <end position="329"/>
    </location>
</feature>
<evidence type="ECO:0000256" key="3">
    <source>
        <dbReference type="ARBA" id="ARBA00022729"/>
    </source>
</evidence>
<evidence type="ECO:0000313" key="13">
    <source>
        <dbReference type="EMBL" id="KAJ7379009.1"/>
    </source>
</evidence>
<feature type="disulfide bond" evidence="10">
    <location>
        <begin position="443"/>
        <end position="453"/>
    </location>
</feature>
<feature type="signal peptide" evidence="11">
    <location>
        <begin position="1"/>
        <end position="17"/>
    </location>
</feature>
<dbReference type="Gene3D" id="3.10.250.10">
    <property type="entry name" value="SRCR-like domain"/>
    <property type="match status" value="6"/>
</dbReference>
<dbReference type="GO" id="GO:0016020">
    <property type="term" value="C:membrane"/>
    <property type="evidence" value="ECO:0007669"/>
    <property type="project" value="UniProtKB-SubCell"/>
</dbReference>
<keyword evidence="5" id="KW-1133">Transmembrane helix</keyword>
<feature type="domain" description="SRCR" evidence="12">
    <location>
        <begin position="608"/>
        <end position="703"/>
    </location>
</feature>
<evidence type="ECO:0000256" key="4">
    <source>
        <dbReference type="ARBA" id="ARBA00022737"/>
    </source>
</evidence>
<dbReference type="Pfam" id="PF00530">
    <property type="entry name" value="SRCR"/>
    <property type="match status" value="6"/>
</dbReference>
<dbReference type="Proteomes" id="UP001163046">
    <property type="component" value="Unassembled WGS sequence"/>
</dbReference>
<keyword evidence="8" id="KW-0675">Receptor</keyword>
<keyword evidence="9" id="KW-0325">Glycoprotein</keyword>
<dbReference type="FunFam" id="3.10.250.10:FF:000016">
    <property type="entry name" value="Scavenger receptor cysteine-rich protein type 12"/>
    <property type="match status" value="2"/>
</dbReference>
<dbReference type="InterPro" id="IPR036772">
    <property type="entry name" value="SRCR-like_dom_sf"/>
</dbReference>
<evidence type="ECO:0000313" key="14">
    <source>
        <dbReference type="Proteomes" id="UP001163046"/>
    </source>
</evidence>
<feature type="domain" description="SRCR" evidence="12">
    <location>
        <begin position="138"/>
        <end position="241"/>
    </location>
</feature>
<feature type="domain" description="SRCR" evidence="12">
    <location>
        <begin position="360"/>
        <end position="475"/>
    </location>
</feature>
<keyword evidence="7 10" id="KW-1015">Disulfide bond</keyword>
<dbReference type="EMBL" id="MU826360">
    <property type="protein sequence ID" value="KAJ7379009.1"/>
    <property type="molecule type" value="Genomic_DNA"/>
</dbReference>
<dbReference type="PANTHER" id="PTHR19331">
    <property type="entry name" value="SCAVENGER RECEPTOR DOMAIN-CONTAINING"/>
    <property type="match status" value="1"/>
</dbReference>
<keyword evidence="6" id="KW-0472">Membrane</keyword>
<feature type="disulfide bond" evidence="10">
    <location>
        <begin position="208"/>
        <end position="218"/>
    </location>
</feature>
<evidence type="ECO:0000256" key="8">
    <source>
        <dbReference type="ARBA" id="ARBA00023170"/>
    </source>
</evidence>
<evidence type="ECO:0000256" key="2">
    <source>
        <dbReference type="ARBA" id="ARBA00022692"/>
    </source>
</evidence>
<gene>
    <name evidence="13" type="primary">CD5L</name>
    <name evidence="13" type="ORF">OS493_018803</name>
</gene>
<dbReference type="PRINTS" id="PR00258">
    <property type="entry name" value="SPERACTRCPTR"/>
</dbReference>
<dbReference type="AlphaFoldDB" id="A0A9W9ZDH0"/>
<dbReference type="OrthoDB" id="536948at2759"/>
<evidence type="ECO:0000256" key="5">
    <source>
        <dbReference type="ARBA" id="ARBA00022989"/>
    </source>
</evidence>
<evidence type="ECO:0000256" key="11">
    <source>
        <dbReference type="SAM" id="SignalP"/>
    </source>
</evidence>
<dbReference type="FunFam" id="3.10.250.10:FF:000007">
    <property type="entry name" value="Soluble scavenger receptor cysteine-rich domain-containing protein SSC5D"/>
    <property type="match status" value="1"/>
</dbReference>
<dbReference type="FunFam" id="3.10.250.10:FF:000001">
    <property type="entry name" value="Lysyl oxidase 4 isoform X1"/>
    <property type="match status" value="2"/>
</dbReference>
<feature type="domain" description="SRCR" evidence="12">
    <location>
        <begin position="486"/>
        <end position="596"/>
    </location>
</feature>
<dbReference type="PROSITE" id="PS50287">
    <property type="entry name" value="SRCR_2"/>
    <property type="match status" value="6"/>
</dbReference>
<feature type="domain" description="SRCR" evidence="12">
    <location>
        <begin position="21"/>
        <end position="126"/>
    </location>
</feature>
<protein>
    <submittedName>
        <fullName evidence="13">Deleted in malignant brain tumors 1 protein-like</fullName>
    </submittedName>
</protein>
<keyword evidence="4" id="KW-0677">Repeat</keyword>
<evidence type="ECO:0000256" key="6">
    <source>
        <dbReference type="ARBA" id="ARBA00023136"/>
    </source>
</evidence>
<evidence type="ECO:0000256" key="10">
    <source>
        <dbReference type="PROSITE-ProRule" id="PRU00196"/>
    </source>
</evidence>
<accession>A0A9W9ZDH0</accession>
<proteinExistence type="predicted"/>
<keyword evidence="2" id="KW-0812">Transmembrane</keyword>
<dbReference type="PANTHER" id="PTHR19331:SF465">
    <property type="entry name" value="EGG PEPTIDE SPERACT RECEPTOR"/>
    <property type="match status" value="1"/>
</dbReference>
<dbReference type="SMART" id="SM00202">
    <property type="entry name" value="SR"/>
    <property type="match status" value="6"/>
</dbReference>
<keyword evidence="3 11" id="KW-0732">Signal</keyword>
<comment type="caution">
    <text evidence="10">Lacks conserved residue(s) required for the propagation of feature annotation.</text>
</comment>